<comment type="subcellular location">
    <subcellularLocation>
        <location evidence="1">Cell membrane</location>
        <topology evidence="1">Multi-pass membrane protein</topology>
    </subcellularLocation>
</comment>
<dbReference type="PANTHER" id="PTHR30485:SF2">
    <property type="entry name" value="BLL0597 PROTEIN"/>
    <property type="match status" value="1"/>
</dbReference>
<reference evidence="8" key="2">
    <citation type="submission" date="2020-09" db="EMBL/GenBank/DDBJ databases">
        <authorList>
            <person name="Sun Q."/>
            <person name="Kim S."/>
        </authorList>
    </citation>
    <scope>NUCLEOTIDE SEQUENCE</scope>
    <source>
        <strain evidence="8">KCTC 32437</strain>
    </source>
</reference>
<comment type="caution">
    <text evidence="8">The sequence shown here is derived from an EMBL/GenBank/DDBJ whole genome shotgun (WGS) entry which is preliminary data.</text>
</comment>
<keyword evidence="4 6" id="KW-1133">Transmembrane helix</keyword>
<name>A0A918VTM3_9HYPH</name>
<sequence length="192" mass="21552">MADRQVSEAADPRSAASVRVWDPLVRLFHWTVVTGCILNLWVLEHGHYWHRVVGYVVAGAVVVRIIWGFIGTRHARFADFVPSSNRVVRHIRQVLSGRDQRRLGHSPLGAVVMLTLMLLLLGLGLTGWMMGLDAFWGDKWLEQVHEVLSNALIAVALAHATAALVESYRHRENLVWSMITGRKRAADAHTPD</sequence>
<keyword evidence="3 6" id="KW-0812">Transmembrane</keyword>
<keyword evidence="9" id="KW-1185">Reference proteome</keyword>
<organism evidence="8 9">
    <name type="scientific">Devosia pacifica</name>
    <dbReference type="NCBI Taxonomy" id="1335967"/>
    <lineage>
        <taxon>Bacteria</taxon>
        <taxon>Pseudomonadati</taxon>
        <taxon>Pseudomonadota</taxon>
        <taxon>Alphaproteobacteria</taxon>
        <taxon>Hyphomicrobiales</taxon>
        <taxon>Devosiaceae</taxon>
        <taxon>Devosia</taxon>
    </lineage>
</organism>
<dbReference type="GO" id="GO:0020037">
    <property type="term" value="F:heme binding"/>
    <property type="evidence" value="ECO:0007669"/>
    <property type="project" value="TreeGrafter"/>
</dbReference>
<dbReference type="Pfam" id="PF01292">
    <property type="entry name" value="Ni_hydr_CYTB"/>
    <property type="match status" value="1"/>
</dbReference>
<evidence type="ECO:0000256" key="2">
    <source>
        <dbReference type="ARBA" id="ARBA00022475"/>
    </source>
</evidence>
<feature type="transmembrane region" description="Helical" evidence="6">
    <location>
        <begin position="108"/>
        <end position="128"/>
    </location>
</feature>
<gene>
    <name evidence="8" type="ORF">GCM10007989_16210</name>
</gene>
<evidence type="ECO:0000259" key="7">
    <source>
        <dbReference type="Pfam" id="PF01292"/>
    </source>
</evidence>
<dbReference type="Gene3D" id="1.20.950.20">
    <property type="entry name" value="Transmembrane di-heme cytochromes, Chain C"/>
    <property type="match status" value="1"/>
</dbReference>
<evidence type="ECO:0000256" key="6">
    <source>
        <dbReference type="SAM" id="Phobius"/>
    </source>
</evidence>
<feature type="transmembrane region" description="Helical" evidence="6">
    <location>
        <begin position="23"/>
        <end position="42"/>
    </location>
</feature>
<dbReference type="InterPro" id="IPR011577">
    <property type="entry name" value="Cyt_b561_bac/Ni-Hgenase"/>
</dbReference>
<dbReference type="SUPFAM" id="SSF81342">
    <property type="entry name" value="Transmembrane di-heme cytochromes"/>
    <property type="match status" value="1"/>
</dbReference>
<dbReference type="RefSeq" id="WP_189425103.1">
    <property type="nucleotide sequence ID" value="NZ_BMZE01000002.1"/>
</dbReference>
<evidence type="ECO:0000313" key="9">
    <source>
        <dbReference type="Proteomes" id="UP000646579"/>
    </source>
</evidence>
<dbReference type="PANTHER" id="PTHR30485">
    <property type="entry name" value="NI/FE-HYDROGENASE 1 B-TYPE CYTOCHROME SUBUNIT"/>
    <property type="match status" value="1"/>
</dbReference>
<keyword evidence="5 6" id="KW-0472">Membrane</keyword>
<dbReference type="Proteomes" id="UP000646579">
    <property type="component" value="Unassembled WGS sequence"/>
</dbReference>
<dbReference type="EMBL" id="BMZE01000002">
    <property type="protein sequence ID" value="GHA21634.1"/>
    <property type="molecule type" value="Genomic_DNA"/>
</dbReference>
<accession>A0A918VTM3</accession>
<protein>
    <submittedName>
        <fullName evidence="8">Cytochrome b561</fullName>
    </submittedName>
</protein>
<dbReference type="InterPro" id="IPR051542">
    <property type="entry name" value="Hydrogenase_cytochrome"/>
</dbReference>
<dbReference type="AlphaFoldDB" id="A0A918VTM3"/>
<evidence type="ECO:0000256" key="4">
    <source>
        <dbReference type="ARBA" id="ARBA00022989"/>
    </source>
</evidence>
<evidence type="ECO:0000256" key="5">
    <source>
        <dbReference type="ARBA" id="ARBA00023136"/>
    </source>
</evidence>
<feature type="domain" description="Cytochrome b561 bacterial/Ni-hydrogenase" evidence="7">
    <location>
        <begin position="20"/>
        <end position="181"/>
    </location>
</feature>
<feature type="transmembrane region" description="Helical" evidence="6">
    <location>
        <begin position="48"/>
        <end position="67"/>
    </location>
</feature>
<dbReference type="GO" id="GO:0022904">
    <property type="term" value="P:respiratory electron transport chain"/>
    <property type="evidence" value="ECO:0007669"/>
    <property type="project" value="InterPro"/>
</dbReference>
<reference evidence="8" key="1">
    <citation type="journal article" date="2014" name="Int. J. Syst. Evol. Microbiol.">
        <title>Complete genome sequence of Corynebacterium casei LMG S-19264T (=DSM 44701T), isolated from a smear-ripened cheese.</title>
        <authorList>
            <consortium name="US DOE Joint Genome Institute (JGI-PGF)"/>
            <person name="Walter F."/>
            <person name="Albersmeier A."/>
            <person name="Kalinowski J."/>
            <person name="Ruckert C."/>
        </authorList>
    </citation>
    <scope>NUCLEOTIDE SEQUENCE</scope>
    <source>
        <strain evidence="8">KCTC 32437</strain>
    </source>
</reference>
<proteinExistence type="predicted"/>
<evidence type="ECO:0000256" key="3">
    <source>
        <dbReference type="ARBA" id="ARBA00022692"/>
    </source>
</evidence>
<dbReference type="GO" id="GO:0005886">
    <property type="term" value="C:plasma membrane"/>
    <property type="evidence" value="ECO:0007669"/>
    <property type="project" value="UniProtKB-SubCell"/>
</dbReference>
<dbReference type="InterPro" id="IPR016174">
    <property type="entry name" value="Di-haem_cyt_TM"/>
</dbReference>
<evidence type="ECO:0000256" key="1">
    <source>
        <dbReference type="ARBA" id="ARBA00004651"/>
    </source>
</evidence>
<dbReference type="GO" id="GO:0009055">
    <property type="term" value="F:electron transfer activity"/>
    <property type="evidence" value="ECO:0007669"/>
    <property type="project" value="InterPro"/>
</dbReference>
<keyword evidence="2" id="KW-1003">Cell membrane</keyword>
<evidence type="ECO:0000313" key="8">
    <source>
        <dbReference type="EMBL" id="GHA21634.1"/>
    </source>
</evidence>